<reference evidence="1" key="1">
    <citation type="submission" date="2013-10" db="EMBL/GenBank/DDBJ databases">
        <title>Draft genome sequence of Clostridium botulinum type B strain Osaka05.</title>
        <authorList>
            <person name="Sakaguchi Y."/>
            <person name="Hosomi K."/>
            <person name="Uchiyama J."/>
            <person name="Ogura Y."/>
            <person name="Sakaguchi M."/>
            <person name="Kohda T."/>
            <person name="Mukamoto M."/>
            <person name="Misawa N."/>
            <person name="Matsuzaki S."/>
            <person name="Hayashi T."/>
            <person name="Kozaki S."/>
        </authorList>
    </citation>
    <scope>NUCLEOTIDE SEQUENCE</scope>
    <source>
        <strain evidence="1">Osaka05</strain>
    </source>
</reference>
<organism evidence="1">
    <name type="scientific">Clostridium botulinum B str. Osaka05</name>
    <dbReference type="NCBI Taxonomy" id="1407017"/>
    <lineage>
        <taxon>Bacteria</taxon>
        <taxon>Bacillati</taxon>
        <taxon>Bacillota</taxon>
        <taxon>Clostridia</taxon>
        <taxon>Eubacteriales</taxon>
        <taxon>Clostridiaceae</taxon>
        <taxon>Clostridium</taxon>
    </lineage>
</organism>
<dbReference type="EMBL" id="BA000058">
    <property type="protein sequence ID" value="BAO04775.1"/>
    <property type="molecule type" value="Genomic_DNA"/>
</dbReference>
<protein>
    <submittedName>
        <fullName evidence="1">V-type sodium ATP synthase subunit I</fullName>
    </submittedName>
</protein>
<dbReference type="HOGENOM" id="CLU_2367846_0_0_9"/>
<sequence length="95" mass="11531">MNKIFETTGKNEKQLTLYILCKSKEEVNQLSNFLWEDRRIGEIIEHDIDEDCCYQDDNNKYFCKPFRELIKNQRLDLHKDYKKPKTIHSVYADLK</sequence>
<accession>A0A060N5F4</accession>
<evidence type="ECO:0000313" key="1">
    <source>
        <dbReference type="EMBL" id="BAO04775.1"/>
    </source>
</evidence>
<gene>
    <name evidence="1" type="ORF">CBO05P1_056</name>
</gene>
<dbReference type="RefSeq" id="WP_030031822.1">
    <property type="nucleotide sequence ID" value="NZ_BA000058.1"/>
</dbReference>
<name>A0A060N5F4_CLOBO</name>
<dbReference type="AlphaFoldDB" id="A0A060N5F4"/>
<proteinExistence type="predicted"/>
<dbReference type="Proteomes" id="UP000054164">
    <property type="component" value="Unassembled WGS sequence"/>
</dbReference>